<sequence>MYAARQQACDIILRIGAQSRVDLLGWPRPPSCPPRDNCRCREAATGLTSDSNAYASIIVDARSV</sequence>
<dbReference type="Proteomes" id="UP000076727">
    <property type="component" value="Unassembled WGS sequence"/>
</dbReference>
<protein>
    <submittedName>
        <fullName evidence="1">Uncharacterized protein</fullName>
    </submittedName>
</protein>
<organism evidence="1 2">
    <name type="scientific">Daedalea quercina L-15889</name>
    <dbReference type="NCBI Taxonomy" id="1314783"/>
    <lineage>
        <taxon>Eukaryota</taxon>
        <taxon>Fungi</taxon>
        <taxon>Dikarya</taxon>
        <taxon>Basidiomycota</taxon>
        <taxon>Agaricomycotina</taxon>
        <taxon>Agaricomycetes</taxon>
        <taxon>Polyporales</taxon>
        <taxon>Fomitopsis</taxon>
    </lineage>
</organism>
<reference evidence="1 2" key="1">
    <citation type="journal article" date="2016" name="Mol. Biol. Evol.">
        <title>Comparative Genomics of Early-Diverging Mushroom-Forming Fungi Provides Insights into the Origins of Lignocellulose Decay Capabilities.</title>
        <authorList>
            <person name="Nagy L.G."/>
            <person name="Riley R."/>
            <person name="Tritt A."/>
            <person name="Adam C."/>
            <person name="Daum C."/>
            <person name="Floudas D."/>
            <person name="Sun H."/>
            <person name="Yadav J.S."/>
            <person name="Pangilinan J."/>
            <person name="Larsson K.H."/>
            <person name="Matsuura K."/>
            <person name="Barry K."/>
            <person name="Labutti K."/>
            <person name="Kuo R."/>
            <person name="Ohm R.A."/>
            <person name="Bhattacharya S.S."/>
            <person name="Shirouzu T."/>
            <person name="Yoshinaga Y."/>
            <person name="Martin F.M."/>
            <person name="Grigoriev I.V."/>
            <person name="Hibbett D.S."/>
        </authorList>
    </citation>
    <scope>NUCLEOTIDE SEQUENCE [LARGE SCALE GENOMIC DNA]</scope>
    <source>
        <strain evidence="1 2">L-15889</strain>
    </source>
</reference>
<keyword evidence="2" id="KW-1185">Reference proteome</keyword>
<proteinExistence type="predicted"/>
<dbReference type="AlphaFoldDB" id="A0A165PMD1"/>
<accession>A0A165PMD1</accession>
<name>A0A165PMD1_9APHY</name>
<dbReference type="EMBL" id="KV429067">
    <property type="protein sequence ID" value="KZT68387.1"/>
    <property type="molecule type" value="Genomic_DNA"/>
</dbReference>
<evidence type="ECO:0000313" key="1">
    <source>
        <dbReference type="EMBL" id="KZT68387.1"/>
    </source>
</evidence>
<gene>
    <name evidence="1" type="ORF">DAEQUDRAFT_727959</name>
</gene>
<evidence type="ECO:0000313" key="2">
    <source>
        <dbReference type="Proteomes" id="UP000076727"/>
    </source>
</evidence>